<proteinExistence type="predicted"/>
<dbReference type="Proteomes" id="UP000009170">
    <property type="component" value="Unassembled WGS sequence"/>
</dbReference>
<reference evidence="3" key="1">
    <citation type="journal article" date="2006" name="Proc. Natl. Acad. Sci. U.S.A.">
        <title>Genome analysis of the smallest free-living eukaryote Ostreococcus tauri unveils many unique features.</title>
        <authorList>
            <person name="Derelle E."/>
            <person name="Ferraz C."/>
            <person name="Rombauts S."/>
            <person name="Rouze P."/>
            <person name="Worden A.Z."/>
            <person name="Robbens S."/>
            <person name="Partensky F."/>
            <person name="Degroeve S."/>
            <person name="Echeynie S."/>
            <person name="Cooke R."/>
            <person name="Saeys Y."/>
            <person name="Wuyts J."/>
            <person name="Jabbari K."/>
            <person name="Bowler C."/>
            <person name="Panaud O."/>
            <person name="Piegu B."/>
            <person name="Ball S.G."/>
            <person name="Ral J.-P."/>
            <person name="Bouget F.-Y."/>
            <person name="Piganeau G."/>
            <person name="De Baets B."/>
            <person name="Picard A."/>
            <person name="Delseny M."/>
            <person name="Demaille J."/>
            <person name="Van de Peer Y."/>
            <person name="Moreau H."/>
        </authorList>
    </citation>
    <scope>NUCLEOTIDE SEQUENCE [LARGE SCALE GENOMIC DNA]</scope>
    <source>
        <strain evidence="3">OTTH 0595 / CCAP 157/2 / RCC745</strain>
    </source>
</reference>
<organism evidence="2 3">
    <name type="scientific">Ostreococcus tauri</name>
    <name type="common">Marine green alga</name>
    <dbReference type="NCBI Taxonomy" id="70448"/>
    <lineage>
        <taxon>Eukaryota</taxon>
        <taxon>Viridiplantae</taxon>
        <taxon>Chlorophyta</taxon>
        <taxon>Mamiellophyceae</taxon>
        <taxon>Mamiellales</taxon>
        <taxon>Bathycoccaceae</taxon>
        <taxon>Ostreococcus</taxon>
    </lineage>
</organism>
<dbReference type="InParanoid" id="A0A090M874"/>
<gene>
    <name evidence="2" type="ORF">OT_ostta08g00020</name>
</gene>
<evidence type="ECO:0000313" key="2">
    <source>
        <dbReference type="EMBL" id="CEG01309.1"/>
    </source>
</evidence>
<dbReference type="AlphaFoldDB" id="A0A090M874"/>
<comment type="caution">
    <text evidence="2">The sequence shown here is derived from an EMBL/GenBank/DDBJ whole genome shotgun (WGS) entry which is preliminary data.</text>
</comment>
<reference evidence="2 3" key="2">
    <citation type="journal article" date="2014" name="BMC Genomics">
        <title>An improved genome of the model marine alga Ostreococcus tauri unfolds by assessing Illumina de novo assemblies.</title>
        <authorList>
            <person name="Blanc-Mathieu R."/>
            <person name="Verhelst B."/>
            <person name="Derelle E."/>
            <person name="Rombauts S."/>
            <person name="Bouget F.Y."/>
            <person name="Carre I."/>
            <person name="Chateau A."/>
            <person name="Eyre-Walker A."/>
            <person name="Grimsley N."/>
            <person name="Moreau H."/>
            <person name="Piegu B."/>
            <person name="Rivals E."/>
            <person name="Schackwitz W."/>
            <person name="Van de Peer Y."/>
            <person name="Piganeau G."/>
        </authorList>
    </citation>
    <scope>NUCLEOTIDE SEQUENCE [LARGE SCALE GENOMIC DNA]</scope>
    <source>
        <strain evidence="3">OTTH 0595 / CCAP 157/2 / RCC745</strain>
    </source>
</reference>
<dbReference type="GeneID" id="9837329"/>
<accession>A0A090M874</accession>
<feature type="region of interest" description="Disordered" evidence="1">
    <location>
        <begin position="1"/>
        <end position="32"/>
    </location>
</feature>
<keyword evidence="3" id="KW-1185">Reference proteome</keyword>
<dbReference type="EMBL" id="CAID01000008">
    <property type="protein sequence ID" value="CEG01309.1"/>
    <property type="molecule type" value="Genomic_DNA"/>
</dbReference>
<evidence type="ECO:0000256" key="1">
    <source>
        <dbReference type="SAM" id="MobiDB-lite"/>
    </source>
</evidence>
<dbReference type="KEGG" id="ota:OT_ostta08g00020"/>
<dbReference type="RefSeq" id="XP_003080573.2">
    <property type="nucleotide sequence ID" value="XM_003080525.2"/>
</dbReference>
<protein>
    <submittedName>
        <fullName evidence="2">Unnamed product</fullName>
    </submittedName>
</protein>
<sequence>MDKEIRQIMAHYTPLENQMDDHNNQPPSRPARVEKNIFLPVTNIEMSDF</sequence>
<evidence type="ECO:0000313" key="3">
    <source>
        <dbReference type="Proteomes" id="UP000009170"/>
    </source>
</evidence>
<name>A0A090M874_OSTTA</name>